<dbReference type="AlphaFoldDB" id="A0A3S5HK67"/>
<feature type="region of interest" description="Disordered" evidence="1">
    <location>
        <begin position="64"/>
        <end position="86"/>
    </location>
</feature>
<evidence type="ECO:0000256" key="1">
    <source>
        <dbReference type="SAM" id="MobiDB-lite"/>
    </source>
</evidence>
<dbReference type="GO" id="GO:0008237">
    <property type="term" value="F:metallopeptidase activity"/>
    <property type="evidence" value="ECO:0007669"/>
    <property type="project" value="InterPro"/>
</dbReference>
<evidence type="ECO:0000313" key="3">
    <source>
        <dbReference type="Proteomes" id="UP000278804"/>
    </source>
</evidence>
<dbReference type="Gene3D" id="3.40.390.10">
    <property type="entry name" value="Collagenase (Catalytic Domain)"/>
    <property type="match status" value="1"/>
</dbReference>
<name>A0A3S5HK67_9FIRM</name>
<feature type="compositionally biased region" description="Acidic residues" evidence="1">
    <location>
        <begin position="66"/>
        <end position="79"/>
    </location>
</feature>
<dbReference type="RefSeq" id="WP_125164041.1">
    <property type="nucleotide sequence ID" value="NZ_CP034234.1"/>
</dbReference>
<organism evidence="2 3">
    <name type="scientific">Erysipelothrix piscisicarius</name>
    <dbReference type="NCBI Taxonomy" id="2485784"/>
    <lineage>
        <taxon>Bacteria</taxon>
        <taxon>Bacillati</taxon>
        <taxon>Bacillota</taxon>
        <taxon>Erysipelotrichia</taxon>
        <taxon>Erysipelotrichales</taxon>
        <taxon>Erysipelotrichaceae</taxon>
        <taxon>Erysipelothrix</taxon>
    </lineage>
</organism>
<protein>
    <recommendedName>
        <fullName evidence="4">Lipoprotein</fullName>
    </recommendedName>
</protein>
<sequence>MKPTLFTLCLLLLLSGCHKETKQYSKTEASIGSDVLEVEHLENVVVPELLRRYQNISVIDSRSVEEDVLEETDSGEDSDSNSNPNLEYEDISSYGINYNYHGDKPDLSHPMIAGMPTKLRQYFYAFRRGYHEVPEGSYAYVMPHERYIYLLQDWMIMDTESMYHEMAHLYGFATGAHDTTEWEQIYLNEWQDGTYGSTNTYEAFAESVAGYFITPDLLEGKPQSRAYVHQIFKDSEKSIIPQGAH</sequence>
<dbReference type="KEGG" id="eri:EEI45_02625"/>
<accession>A0A3S5HK67</accession>
<reference evidence="2 3" key="1">
    <citation type="journal article" date="2020" name="Int. J. Syst. Evol. Microbiol.">
        <title>Description of Erysipelothrix piscisicarius sp. nov., an emergent fish pathogen, and assessment of virulence using a tiger barb (Puntigrus tetrazona) infection model.</title>
        <authorList>
            <person name="Pomaranski E.K."/>
            <person name="Griffin M.J."/>
            <person name="Camus A.C."/>
            <person name="Armwood A.R."/>
            <person name="Shelley J."/>
            <person name="Waldbieser G.C."/>
            <person name="LaFrentz B.R."/>
            <person name="Garcia J.C."/>
            <person name="Yanong R."/>
            <person name="Soto E."/>
        </authorList>
    </citation>
    <scope>NUCLEOTIDE SEQUENCE [LARGE SCALE GENOMIC DNA]</scope>
    <source>
        <strain evidence="2 3">15TAL0474</strain>
    </source>
</reference>
<dbReference type="EMBL" id="CP034234">
    <property type="protein sequence ID" value="AZK43831.1"/>
    <property type="molecule type" value="Genomic_DNA"/>
</dbReference>
<gene>
    <name evidence="2" type="ORF">EEI45_02625</name>
</gene>
<evidence type="ECO:0008006" key="4">
    <source>
        <dbReference type="Google" id="ProtNLM"/>
    </source>
</evidence>
<dbReference type="Proteomes" id="UP000278804">
    <property type="component" value="Chromosome"/>
</dbReference>
<evidence type="ECO:0000313" key="2">
    <source>
        <dbReference type="EMBL" id="AZK43831.1"/>
    </source>
</evidence>
<keyword evidence="3" id="KW-1185">Reference proteome</keyword>
<proteinExistence type="predicted"/>
<dbReference type="SUPFAM" id="SSF55486">
    <property type="entry name" value="Metalloproteases ('zincins'), catalytic domain"/>
    <property type="match status" value="1"/>
</dbReference>
<dbReference type="PROSITE" id="PS51257">
    <property type="entry name" value="PROKAR_LIPOPROTEIN"/>
    <property type="match status" value="1"/>
</dbReference>
<dbReference type="InterPro" id="IPR024079">
    <property type="entry name" value="MetalloPept_cat_dom_sf"/>
</dbReference>